<keyword evidence="3" id="KW-1185">Reference proteome</keyword>
<dbReference type="GO" id="GO:0005615">
    <property type="term" value="C:extracellular space"/>
    <property type="evidence" value="ECO:0007669"/>
    <property type="project" value="TreeGrafter"/>
</dbReference>
<sequence length="263" mass="29651">MNYLIGLLCLCLVALGVKAVPAPAQADSSKYFSANDLPKCATDEDQLADCIKEIFNTLTPRLKDGNPKLRIPPYEPLHLNRTSFQYSSGTVNGRITVRNAKIYGFAANTAKEVKIELNGDKVKLNLITFMPKMNIVGSYKADLQVNQLHLKPKGEFNVTLKDVETATRTEGELYKKDGHRFLRLSNIDTAPKIGDLKIKANGIFADPELDELALNVANQYWRDIYGIMLPETRQFWQPLLLRMFNEALELVPIDQFIVDESFN</sequence>
<dbReference type="Gene3D" id="3.15.10.30">
    <property type="entry name" value="Haemolymph juvenile hormone binding protein"/>
    <property type="match status" value="1"/>
</dbReference>
<reference evidence="2 3" key="1">
    <citation type="submission" date="2024-02" db="EMBL/GenBank/DDBJ databases">
        <title>A chromosome-level genome assembly of Drosophila madeirensis, a fruit fly species endemic to Madeira island.</title>
        <authorList>
            <person name="Tomihara K."/>
            <person name="Llopart A."/>
            <person name="Yamamoto D."/>
        </authorList>
    </citation>
    <scope>NUCLEOTIDE SEQUENCE [LARGE SCALE GENOMIC DNA]</scope>
    <source>
        <strain evidence="2 3">RF1</strain>
    </source>
</reference>
<protein>
    <recommendedName>
        <fullName evidence="4">Circadian clock-controlled protein</fullName>
    </recommendedName>
</protein>
<feature type="chain" id="PRO_5043863223" description="Circadian clock-controlled protein" evidence="1">
    <location>
        <begin position="20"/>
        <end position="263"/>
    </location>
</feature>
<dbReference type="EMBL" id="AP029264">
    <property type="protein sequence ID" value="BFF93806.1"/>
    <property type="molecule type" value="Genomic_DNA"/>
</dbReference>
<name>A0AAU9FDG7_DROMD</name>
<keyword evidence="1" id="KW-0732">Signal</keyword>
<dbReference type="Pfam" id="PF06585">
    <property type="entry name" value="JHBP"/>
    <property type="match status" value="1"/>
</dbReference>
<evidence type="ECO:0000313" key="3">
    <source>
        <dbReference type="Proteomes" id="UP001500889"/>
    </source>
</evidence>
<dbReference type="InterPro" id="IPR010562">
    <property type="entry name" value="Haemolymph_juvenile_hormone-bd"/>
</dbReference>
<accession>A0AAU9FDG7</accession>
<dbReference type="PANTHER" id="PTHR11008">
    <property type="entry name" value="PROTEIN TAKEOUT-LIKE PROTEIN"/>
    <property type="match status" value="1"/>
</dbReference>
<evidence type="ECO:0000256" key="1">
    <source>
        <dbReference type="SAM" id="SignalP"/>
    </source>
</evidence>
<dbReference type="PANTHER" id="PTHR11008:SF18">
    <property type="entry name" value="BCDNA.GH05536-RELATED"/>
    <property type="match status" value="1"/>
</dbReference>
<organism evidence="2 3">
    <name type="scientific">Drosophila madeirensis</name>
    <name type="common">Fruit fly</name>
    <dbReference type="NCBI Taxonomy" id="30013"/>
    <lineage>
        <taxon>Eukaryota</taxon>
        <taxon>Metazoa</taxon>
        <taxon>Ecdysozoa</taxon>
        <taxon>Arthropoda</taxon>
        <taxon>Hexapoda</taxon>
        <taxon>Insecta</taxon>
        <taxon>Pterygota</taxon>
        <taxon>Neoptera</taxon>
        <taxon>Endopterygota</taxon>
        <taxon>Diptera</taxon>
        <taxon>Brachycera</taxon>
        <taxon>Muscomorpha</taxon>
        <taxon>Ephydroidea</taxon>
        <taxon>Drosophilidae</taxon>
        <taxon>Drosophila</taxon>
        <taxon>Sophophora</taxon>
    </lineage>
</organism>
<evidence type="ECO:0008006" key="4">
    <source>
        <dbReference type="Google" id="ProtNLM"/>
    </source>
</evidence>
<proteinExistence type="predicted"/>
<evidence type="ECO:0000313" key="2">
    <source>
        <dbReference type="EMBL" id="BFF93806.1"/>
    </source>
</evidence>
<dbReference type="Proteomes" id="UP001500889">
    <property type="component" value="Chromosome U"/>
</dbReference>
<dbReference type="InterPro" id="IPR038606">
    <property type="entry name" value="To_sf"/>
</dbReference>
<feature type="signal peptide" evidence="1">
    <location>
        <begin position="1"/>
        <end position="19"/>
    </location>
</feature>
<gene>
    <name evidence="2" type="ORF">DMAD_11583</name>
</gene>
<dbReference type="SMART" id="SM00700">
    <property type="entry name" value="JHBP"/>
    <property type="match status" value="1"/>
</dbReference>
<dbReference type="AlphaFoldDB" id="A0AAU9FDG7"/>